<proteinExistence type="predicted"/>
<gene>
    <name evidence="1" type="ORF">MCOR_12096</name>
</gene>
<accession>A0A6J8AZH6</accession>
<evidence type="ECO:0000313" key="1">
    <source>
        <dbReference type="EMBL" id="CAC5374871.1"/>
    </source>
</evidence>
<reference evidence="1 2" key="1">
    <citation type="submission" date="2020-06" db="EMBL/GenBank/DDBJ databases">
        <authorList>
            <person name="Li R."/>
            <person name="Bekaert M."/>
        </authorList>
    </citation>
    <scope>NUCLEOTIDE SEQUENCE [LARGE SCALE GENOMIC DNA]</scope>
    <source>
        <strain evidence="2">wild</strain>
    </source>
</reference>
<evidence type="ECO:0000313" key="2">
    <source>
        <dbReference type="Proteomes" id="UP000507470"/>
    </source>
</evidence>
<dbReference type="AlphaFoldDB" id="A0A6J8AZH6"/>
<name>A0A6J8AZH6_MYTCO</name>
<dbReference type="OrthoDB" id="6191010at2759"/>
<sequence length="263" mass="30081">MLRNAFESYQISLQEQKTNVNNFQTEIANLDVNKLHEYNLYKIMNTMSSSACDKIINHPKPGFKPHMEFSIGNIILSDGNLEGDASSFPSCSDISIQTDFSEDSDTEWFDAEGISMDDLIESSSDEVTDEYPINVKLKQDINLVKKIVPISEKDAWIIANRKLLKIVDHSLKDDVYADKVDDIVVLKDGCVLILCVEQLFIMKLLPNRRLVRFAGVGSKHPPYSYSPYCFCITEDDSLIIYLWSKTNYEMYGCYHNRIIVLYG</sequence>
<organism evidence="1 2">
    <name type="scientific">Mytilus coruscus</name>
    <name type="common">Sea mussel</name>
    <dbReference type="NCBI Taxonomy" id="42192"/>
    <lineage>
        <taxon>Eukaryota</taxon>
        <taxon>Metazoa</taxon>
        <taxon>Spiralia</taxon>
        <taxon>Lophotrochozoa</taxon>
        <taxon>Mollusca</taxon>
        <taxon>Bivalvia</taxon>
        <taxon>Autobranchia</taxon>
        <taxon>Pteriomorphia</taxon>
        <taxon>Mytilida</taxon>
        <taxon>Mytiloidea</taxon>
        <taxon>Mytilidae</taxon>
        <taxon>Mytilinae</taxon>
        <taxon>Mytilus</taxon>
    </lineage>
</organism>
<keyword evidence="2" id="KW-1185">Reference proteome</keyword>
<dbReference type="EMBL" id="CACVKT020002093">
    <property type="protein sequence ID" value="CAC5374871.1"/>
    <property type="molecule type" value="Genomic_DNA"/>
</dbReference>
<dbReference type="Proteomes" id="UP000507470">
    <property type="component" value="Unassembled WGS sequence"/>
</dbReference>
<protein>
    <submittedName>
        <fullName evidence="1">Uncharacterized protein</fullName>
    </submittedName>
</protein>